<feature type="domain" description="HTH araC/xylS-type" evidence="6">
    <location>
        <begin position="242"/>
        <end position="341"/>
    </location>
</feature>
<dbReference type="KEGG" id="ptrt:HU722_0014810"/>
<dbReference type="AlphaFoldDB" id="A0A8F4WSC0"/>
<gene>
    <name evidence="7" type="ORF">HU722_0014810</name>
</gene>
<dbReference type="InterPro" id="IPR035418">
    <property type="entry name" value="AraC-bd_2"/>
</dbReference>
<dbReference type="Gene3D" id="1.10.10.60">
    <property type="entry name" value="Homeodomain-like"/>
    <property type="match status" value="1"/>
</dbReference>
<dbReference type="PANTHER" id="PTHR46796">
    <property type="entry name" value="HTH-TYPE TRANSCRIPTIONAL ACTIVATOR RHAS-RELATED"/>
    <property type="match status" value="1"/>
</dbReference>
<dbReference type="PROSITE" id="PS00041">
    <property type="entry name" value="HTH_ARAC_FAMILY_1"/>
    <property type="match status" value="1"/>
</dbReference>
<evidence type="ECO:0000256" key="3">
    <source>
        <dbReference type="ARBA" id="ARBA00023125"/>
    </source>
</evidence>
<dbReference type="GO" id="GO:0005737">
    <property type="term" value="C:cytoplasm"/>
    <property type="evidence" value="ECO:0007669"/>
    <property type="project" value="UniProtKB-SubCell"/>
</dbReference>
<keyword evidence="3" id="KW-0238">DNA-binding</keyword>
<dbReference type="PANTHER" id="PTHR46796:SF12">
    <property type="entry name" value="HTH-TYPE DNA-BINDING TRANSCRIPTIONAL ACTIVATOR EUTR"/>
    <property type="match status" value="1"/>
</dbReference>
<dbReference type="EMBL" id="CP077084">
    <property type="protein sequence ID" value="QXH81312.1"/>
    <property type="molecule type" value="Genomic_DNA"/>
</dbReference>
<evidence type="ECO:0000313" key="7">
    <source>
        <dbReference type="EMBL" id="QXH81312.1"/>
    </source>
</evidence>
<organism evidence="7 8">
    <name type="scientific">Pseudomonas tritici</name>
    <dbReference type="NCBI Taxonomy" id="2745518"/>
    <lineage>
        <taxon>Bacteria</taxon>
        <taxon>Pseudomonadati</taxon>
        <taxon>Pseudomonadota</taxon>
        <taxon>Gammaproteobacteria</taxon>
        <taxon>Pseudomonadales</taxon>
        <taxon>Pseudomonadaceae</taxon>
        <taxon>Pseudomonas</taxon>
    </lineage>
</organism>
<comment type="subcellular location">
    <subcellularLocation>
        <location evidence="1">Cytoplasm</location>
    </subcellularLocation>
</comment>
<keyword evidence="2" id="KW-0805">Transcription regulation</keyword>
<dbReference type="RefSeq" id="WP_202895316.1">
    <property type="nucleotide sequence ID" value="NZ_CP077084.1"/>
</dbReference>
<protein>
    <submittedName>
        <fullName evidence="7">AraC family transcriptional regulator</fullName>
    </submittedName>
</protein>
<reference evidence="7" key="2">
    <citation type="submission" date="2021-06" db="EMBL/GenBank/DDBJ databases">
        <title>Updating the genus Pseudomonas: Description of 43 new species and partition of the Pseudomonas putida group.</title>
        <authorList>
            <person name="Girard L."/>
            <person name="Lood C."/>
            <person name="Vandamme P."/>
            <person name="Rokni-Zadeh H."/>
            <person name="van Noort V."/>
            <person name="Hofte M."/>
            <person name="Lavigne R."/>
            <person name="De Mot R."/>
        </authorList>
    </citation>
    <scope>NUCLEOTIDE SEQUENCE</scope>
    <source>
        <strain evidence="7">SWRI145</strain>
    </source>
</reference>
<proteinExistence type="predicted"/>
<dbReference type="PROSITE" id="PS01124">
    <property type="entry name" value="HTH_ARAC_FAMILY_2"/>
    <property type="match status" value="1"/>
</dbReference>
<dbReference type="SUPFAM" id="SSF46689">
    <property type="entry name" value="Homeodomain-like"/>
    <property type="match status" value="1"/>
</dbReference>
<dbReference type="Proteomes" id="UP000615613">
    <property type="component" value="Chromosome"/>
</dbReference>
<dbReference type="GO" id="GO:0009893">
    <property type="term" value="P:positive regulation of metabolic process"/>
    <property type="evidence" value="ECO:0007669"/>
    <property type="project" value="UniProtKB-ARBA"/>
</dbReference>
<evidence type="ECO:0000256" key="5">
    <source>
        <dbReference type="ARBA" id="ARBA00037345"/>
    </source>
</evidence>
<dbReference type="InterPro" id="IPR018062">
    <property type="entry name" value="HTH_AraC-typ_CS"/>
</dbReference>
<dbReference type="SMART" id="SM00342">
    <property type="entry name" value="HTH_ARAC"/>
    <property type="match status" value="1"/>
</dbReference>
<evidence type="ECO:0000256" key="2">
    <source>
        <dbReference type="ARBA" id="ARBA00023015"/>
    </source>
</evidence>
<name>A0A8F4WSC0_9PSED</name>
<accession>A0A8F4WSC0</accession>
<evidence type="ECO:0000259" key="6">
    <source>
        <dbReference type="PROSITE" id="PS01124"/>
    </source>
</evidence>
<dbReference type="InterPro" id="IPR018060">
    <property type="entry name" value="HTH_AraC"/>
</dbReference>
<evidence type="ECO:0000256" key="4">
    <source>
        <dbReference type="ARBA" id="ARBA00023163"/>
    </source>
</evidence>
<keyword evidence="8" id="KW-1185">Reference proteome</keyword>
<reference evidence="7" key="1">
    <citation type="journal article" date="2020" name="Microorganisms">
        <title>Reliable Identification of Environmental Pseudomonas Isolates Using the rpoD Gene.</title>
        <authorList>
            <consortium name="The Broad Institute Genome Sequencing Platform"/>
            <person name="Girard L."/>
            <person name="Lood C."/>
            <person name="Rokni-Zadeh H."/>
            <person name="van Noort V."/>
            <person name="Lavigne R."/>
            <person name="De Mot R."/>
        </authorList>
    </citation>
    <scope>NUCLEOTIDE SEQUENCE</scope>
    <source>
        <strain evidence="7">SWRI145</strain>
    </source>
</reference>
<dbReference type="Pfam" id="PF12833">
    <property type="entry name" value="HTH_18"/>
    <property type="match status" value="1"/>
</dbReference>
<comment type="function">
    <text evidence="5">Regulatory protein of the TOL plasmid xyl operons. XylS activates the xylXYZLTEGFJQKIH operon required for the degradation of toluene, m-xylene and p-xylene.</text>
</comment>
<keyword evidence="4" id="KW-0804">Transcription</keyword>
<dbReference type="GO" id="GO:0043565">
    <property type="term" value="F:sequence-specific DNA binding"/>
    <property type="evidence" value="ECO:0007669"/>
    <property type="project" value="InterPro"/>
</dbReference>
<evidence type="ECO:0000313" key="8">
    <source>
        <dbReference type="Proteomes" id="UP000615613"/>
    </source>
</evidence>
<dbReference type="GO" id="GO:0003700">
    <property type="term" value="F:DNA-binding transcription factor activity"/>
    <property type="evidence" value="ECO:0007669"/>
    <property type="project" value="InterPro"/>
</dbReference>
<dbReference type="Pfam" id="PF14525">
    <property type="entry name" value="AraC_binding_2"/>
    <property type="match status" value="1"/>
</dbReference>
<sequence length="342" mass="38581">MLNIQASTYPPTRSKTASFSVERALCEPERLLFASTDLDQVRSMVGQVIANHHIKQTNGAERLDARMHYVTLGDISLSRLRYGASVQIERGALENCFLVQMPLQGAAAVESGSQRIESSFKLASVLSPGDSAKMHWNGDSDQIILRISRSLVERTLVGHLGHPLEQPLRFELGFQWQECAPWRCLLSYLLDCATHYPHLAQHKLIMTQIEQLTASTLLMTHQHNYSQTVPARRSTILPRHVRRAQDYLQSHAHEPITAEQLALAAGVSLRSLYTGFKDFLGVSPMHYLRDLRMAQVHTELTSGEVTNIGGVALRWGFTHMGRFSNDYKLRYGETPSQTLRRH</sequence>
<evidence type="ECO:0000256" key="1">
    <source>
        <dbReference type="ARBA" id="ARBA00004496"/>
    </source>
</evidence>
<dbReference type="InterPro" id="IPR009057">
    <property type="entry name" value="Homeodomain-like_sf"/>
</dbReference>
<dbReference type="InterPro" id="IPR050204">
    <property type="entry name" value="AraC_XylS_family_regulators"/>
</dbReference>